<dbReference type="InterPro" id="IPR023194">
    <property type="entry name" value="eIF3-like_dom_sf"/>
</dbReference>
<dbReference type="PANTHER" id="PTHR21681">
    <property type="entry name" value="EUKARYOTIC TRANSLATION INITIATION FACTOR 3 SUBUNIT J"/>
    <property type="match status" value="1"/>
</dbReference>
<evidence type="ECO:0000313" key="7">
    <source>
        <dbReference type="Proteomes" id="UP001139887"/>
    </source>
</evidence>
<dbReference type="Gene3D" id="1.10.246.60">
    <property type="entry name" value="Eukaryotic translation initiation factor 3 like domains"/>
    <property type="match status" value="1"/>
</dbReference>
<feature type="compositionally biased region" description="Acidic residues" evidence="5">
    <location>
        <begin position="22"/>
        <end position="36"/>
    </location>
</feature>
<gene>
    <name evidence="4 6" type="primary">HCR1</name>
    <name evidence="6" type="ORF">IWW36_003080</name>
</gene>
<evidence type="ECO:0000256" key="2">
    <source>
        <dbReference type="ARBA" id="ARBA00022540"/>
    </source>
</evidence>
<keyword evidence="3 4" id="KW-0648">Protein biosynthesis</keyword>
<keyword evidence="7" id="KW-1185">Reference proteome</keyword>
<evidence type="ECO:0000313" key="6">
    <source>
        <dbReference type="EMBL" id="KAJ2848790.1"/>
    </source>
</evidence>
<evidence type="ECO:0000256" key="3">
    <source>
        <dbReference type="ARBA" id="ARBA00022917"/>
    </source>
</evidence>
<feature type="compositionally biased region" description="Basic and acidic residues" evidence="5">
    <location>
        <begin position="92"/>
        <end position="105"/>
    </location>
</feature>
<feature type="compositionally biased region" description="Basic and acidic residues" evidence="5">
    <location>
        <begin position="59"/>
        <end position="77"/>
    </location>
</feature>
<comment type="subcellular location">
    <subcellularLocation>
        <location evidence="4">Cytoplasm</location>
    </subcellularLocation>
</comment>
<comment type="subunit">
    <text evidence="4">Component of the eukaryotic translation initiation factor 3 (eIF-3) complex.</text>
</comment>
<dbReference type="HAMAP" id="MF_03009">
    <property type="entry name" value="eIF3j"/>
    <property type="match status" value="1"/>
</dbReference>
<feature type="region of interest" description="Disordered" evidence="5">
    <location>
        <begin position="192"/>
        <end position="225"/>
    </location>
</feature>
<dbReference type="EMBL" id="JANBUW010000133">
    <property type="protein sequence ID" value="KAJ2848790.1"/>
    <property type="molecule type" value="Genomic_DNA"/>
</dbReference>
<comment type="similarity">
    <text evidence="4">Belongs to the eIF-3 subunit J family.</text>
</comment>
<reference evidence="6" key="1">
    <citation type="submission" date="2022-07" db="EMBL/GenBank/DDBJ databases">
        <title>Phylogenomic reconstructions and comparative analyses of Kickxellomycotina fungi.</title>
        <authorList>
            <person name="Reynolds N.K."/>
            <person name="Stajich J.E."/>
            <person name="Barry K."/>
            <person name="Grigoriev I.V."/>
            <person name="Crous P."/>
            <person name="Smith M.E."/>
        </authorList>
    </citation>
    <scope>NUCLEOTIDE SEQUENCE</scope>
    <source>
        <strain evidence="6">NRRL 1566</strain>
    </source>
</reference>
<organism evidence="6 7">
    <name type="scientific">Coemansia brasiliensis</name>
    <dbReference type="NCBI Taxonomy" id="2650707"/>
    <lineage>
        <taxon>Eukaryota</taxon>
        <taxon>Fungi</taxon>
        <taxon>Fungi incertae sedis</taxon>
        <taxon>Zoopagomycota</taxon>
        <taxon>Kickxellomycotina</taxon>
        <taxon>Kickxellomycetes</taxon>
        <taxon>Kickxellales</taxon>
        <taxon>Kickxellaceae</taxon>
        <taxon>Coemansia</taxon>
    </lineage>
</organism>
<evidence type="ECO:0000256" key="1">
    <source>
        <dbReference type="ARBA" id="ARBA00022490"/>
    </source>
</evidence>
<comment type="caution">
    <text evidence="6">The sequence shown here is derived from an EMBL/GenBank/DDBJ whole genome shotgun (WGS) entry which is preliminary data.</text>
</comment>
<proteinExistence type="inferred from homology"/>
<dbReference type="InterPro" id="IPR013906">
    <property type="entry name" value="eIF3j"/>
</dbReference>
<dbReference type="GO" id="GO:0016282">
    <property type="term" value="C:eukaryotic 43S preinitiation complex"/>
    <property type="evidence" value="ECO:0007669"/>
    <property type="project" value="UniProtKB-UniRule"/>
</dbReference>
<evidence type="ECO:0000256" key="4">
    <source>
        <dbReference type="HAMAP-Rule" id="MF_03009"/>
    </source>
</evidence>
<dbReference type="AlphaFoldDB" id="A0A9W8M028"/>
<feature type="region of interest" description="Disordered" evidence="5">
    <location>
        <begin position="1"/>
        <end position="105"/>
    </location>
</feature>
<dbReference type="GO" id="GO:0003743">
    <property type="term" value="F:translation initiation factor activity"/>
    <property type="evidence" value="ECO:0007669"/>
    <property type="project" value="UniProtKB-UniRule"/>
</dbReference>
<dbReference type="Proteomes" id="UP001139887">
    <property type="component" value="Unassembled WGS sequence"/>
</dbReference>
<comment type="function">
    <text evidence="4">Component of the eukaryotic translation initiation factor 3 (eIF-3) complex, which is involved in protein synthesis of a specialized repertoire of mRNAs and, together with other initiation factors, stimulates binding of mRNA and methionyl-tRNAi to the 40S ribosome. The eIF-3 complex specifically targets and initiates translation of a subset of mRNAs involved in cell proliferation.</text>
</comment>
<protein>
    <recommendedName>
        <fullName evidence="4">Eukaryotic translation initiation factor 3 subunit J</fullName>
        <shortName evidence="4">eIF3j</shortName>
    </recommendedName>
    <alternativeName>
        <fullName evidence="4">Eukaryotic translation initiation factor 3 30 kDa subunit homolog</fullName>
        <shortName evidence="4">eIF-3 30 kDa subunit homolog</shortName>
    </alternativeName>
</protein>
<keyword evidence="2 4" id="KW-0396">Initiation factor</keyword>
<dbReference type="Pfam" id="PF08597">
    <property type="entry name" value="eIF3_subunit"/>
    <property type="match status" value="1"/>
</dbReference>
<dbReference type="PANTHER" id="PTHR21681:SF0">
    <property type="entry name" value="EUKARYOTIC TRANSLATION INITIATION FACTOR 3 SUBUNIT J"/>
    <property type="match status" value="1"/>
</dbReference>
<name>A0A9W8M028_9FUNG</name>
<feature type="compositionally biased region" description="Basic and acidic residues" evidence="5">
    <location>
        <begin position="193"/>
        <end position="203"/>
    </location>
</feature>
<evidence type="ECO:0000256" key="5">
    <source>
        <dbReference type="SAM" id="MobiDB-lite"/>
    </source>
</evidence>
<dbReference type="GO" id="GO:0001732">
    <property type="term" value="P:formation of cytoplasmic translation initiation complex"/>
    <property type="evidence" value="ECO:0007669"/>
    <property type="project" value="UniProtKB-UniRule"/>
</dbReference>
<accession>A0A9W8M028</accession>
<dbReference type="OrthoDB" id="20381at2759"/>
<sequence length="241" mass="27251">MSDWEELDSEKALQKVAKSKWDDEDEDSDEELDDWDVSSSSDEEKKTSVPAPQPKKKKTLGERIAERQAEREAKKAAALEALEADSDSDQDGLTRKQRERQMQLESDRLAAEDLFAGFTIKDEGINNTLTTLVPKNQEEFNDLQKALVERIEKSKSHRLYASFLEKLVRELALPLKDSEVRKISSTLTALASEKQKAARDASKGKKKNKKATLGGGPAKSQIDMTDYTRDVDDFDDFDDFM</sequence>
<dbReference type="GO" id="GO:0005852">
    <property type="term" value="C:eukaryotic translation initiation factor 3 complex"/>
    <property type="evidence" value="ECO:0007669"/>
    <property type="project" value="UniProtKB-UniRule"/>
</dbReference>
<dbReference type="GO" id="GO:0033290">
    <property type="term" value="C:eukaryotic 48S preinitiation complex"/>
    <property type="evidence" value="ECO:0007669"/>
    <property type="project" value="UniProtKB-UniRule"/>
</dbReference>
<keyword evidence="1 4" id="KW-0963">Cytoplasm</keyword>